<organism evidence="1 2">
    <name type="scientific">Anisodus acutangulus</name>
    <dbReference type="NCBI Taxonomy" id="402998"/>
    <lineage>
        <taxon>Eukaryota</taxon>
        <taxon>Viridiplantae</taxon>
        <taxon>Streptophyta</taxon>
        <taxon>Embryophyta</taxon>
        <taxon>Tracheophyta</taxon>
        <taxon>Spermatophyta</taxon>
        <taxon>Magnoliopsida</taxon>
        <taxon>eudicotyledons</taxon>
        <taxon>Gunneridae</taxon>
        <taxon>Pentapetalae</taxon>
        <taxon>asterids</taxon>
        <taxon>lamiids</taxon>
        <taxon>Solanales</taxon>
        <taxon>Solanaceae</taxon>
        <taxon>Solanoideae</taxon>
        <taxon>Hyoscyameae</taxon>
        <taxon>Anisodus</taxon>
    </lineage>
</organism>
<gene>
    <name evidence="1" type="ORF">K7X08_001244</name>
</gene>
<dbReference type="Proteomes" id="UP001152561">
    <property type="component" value="Unassembled WGS sequence"/>
</dbReference>
<keyword evidence="2" id="KW-1185">Reference proteome</keyword>
<dbReference type="AlphaFoldDB" id="A0A9Q1RMV0"/>
<name>A0A9Q1RMV0_9SOLA</name>
<accession>A0A9Q1RMV0</accession>
<evidence type="ECO:0000313" key="1">
    <source>
        <dbReference type="EMBL" id="KAJ8564784.1"/>
    </source>
</evidence>
<sequence length="178" mass="20420">MESLLTHIENLAAKTACVSLLDQDLDKERSLSMKFELSRDVIPIKQELAGVYIVLLKGLQQKCEVGGTIRNVVETLHEELRLLVYFLTDPPKEHVEEEKVNEYLIQIEAAIHEIEFIAREVKEVYQRVPRSSMYASPRTNGLGFIDFLLEKLNELLIVKADLIAHVKHLIEAISRELE</sequence>
<evidence type="ECO:0000313" key="2">
    <source>
        <dbReference type="Proteomes" id="UP001152561"/>
    </source>
</evidence>
<protein>
    <submittedName>
        <fullName evidence="1">Uncharacterized protein</fullName>
    </submittedName>
</protein>
<proteinExistence type="predicted"/>
<comment type="caution">
    <text evidence="1">The sequence shown here is derived from an EMBL/GenBank/DDBJ whole genome shotgun (WGS) entry which is preliminary data.</text>
</comment>
<reference evidence="2" key="1">
    <citation type="journal article" date="2023" name="Proc. Natl. Acad. Sci. U.S.A.">
        <title>Genomic and structural basis for evolution of tropane alkaloid biosynthesis.</title>
        <authorList>
            <person name="Wanga Y.-J."/>
            <person name="Taina T."/>
            <person name="Yua J.-Y."/>
            <person name="Lia J."/>
            <person name="Xua B."/>
            <person name="Chenc J."/>
            <person name="D'Auriad J.C."/>
            <person name="Huanga J.-P."/>
            <person name="Huanga S.-X."/>
        </authorList>
    </citation>
    <scope>NUCLEOTIDE SEQUENCE [LARGE SCALE GENOMIC DNA]</scope>
    <source>
        <strain evidence="2">cv. KIB-2019</strain>
    </source>
</reference>
<dbReference type="EMBL" id="JAJAGQ010000004">
    <property type="protein sequence ID" value="KAJ8564784.1"/>
    <property type="molecule type" value="Genomic_DNA"/>
</dbReference>